<feature type="non-terminal residue" evidence="2">
    <location>
        <position position="202"/>
    </location>
</feature>
<accession>A0A3S1BIX9</accession>
<dbReference type="EMBL" id="RQTK01006415">
    <property type="protein sequence ID" value="RUS68373.1"/>
    <property type="molecule type" value="Genomic_DNA"/>
</dbReference>
<dbReference type="Proteomes" id="UP000271974">
    <property type="component" value="Unassembled WGS sequence"/>
</dbReference>
<proteinExistence type="predicted"/>
<protein>
    <submittedName>
        <fullName evidence="2">Uncharacterized protein</fullName>
    </submittedName>
</protein>
<dbReference type="AlphaFoldDB" id="A0A3S1BIX9"/>
<comment type="caution">
    <text evidence="2">The sequence shown here is derived from an EMBL/GenBank/DDBJ whole genome shotgun (WGS) entry which is preliminary data.</text>
</comment>
<reference evidence="2 3" key="1">
    <citation type="submission" date="2019-01" db="EMBL/GenBank/DDBJ databases">
        <title>A draft genome assembly of the solar-powered sea slug Elysia chlorotica.</title>
        <authorList>
            <person name="Cai H."/>
            <person name="Li Q."/>
            <person name="Fang X."/>
            <person name="Li J."/>
            <person name="Curtis N.E."/>
            <person name="Altenburger A."/>
            <person name="Shibata T."/>
            <person name="Feng M."/>
            <person name="Maeda T."/>
            <person name="Schwartz J.A."/>
            <person name="Shigenobu S."/>
            <person name="Lundholm N."/>
            <person name="Nishiyama T."/>
            <person name="Yang H."/>
            <person name="Hasebe M."/>
            <person name="Li S."/>
            <person name="Pierce S.K."/>
            <person name="Wang J."/>
        </authorList>
    </citation>
    <scope>NUCLEOTIDE SEQUENCE [LARGE SCALE GENOMIC DNA]</scope>
    <source>
        <strain evidence="2">EC2010</strain>
        <tissue evidence="2">Whole organism of an adult</tissue>
    </source>
</reference>
<feature type="compositionally biased region" description="Basic and acidic residues" evidence="1">
    <location>
        <begin position="19"/>
        <end position="30"/>
    </location>
</feature>
<evidence type="ECO:0000313" key="2">
    <source>
        <dbReference type="EMBL" id="RUS68373.1"/>
    </source>
</evidence>
<name>A0A3S1BIX9_ELYCH</name>
<feature type="compositionally biased region" description="Polar residues" evidence="1">
    <location>
        <begin position="186"/>
        <end position="202"/>
    </location>
</feature>
<evidence type="ECO:0000313" key="3">
    <source>
        <dbReference type="Proteomes" id="UP000271974"/>
    </source>
</evidence>
<keyword evidence="3" id="KW-1185">Reference proteome</keyword>
<gene>
    <name evidence="2" type="ORF">EGW08_023865</name>
</gene>
<sequence length="202" mass="22560">MEDEVSEGLYPSRDNSLGDDERSLWKPREDGETEGEGLYQARHTRFEDVGETTSSPQAESEFLYPVREASLEGVEKSSSPPVEREAEGLYGIRYIRLGDGREMSLSCAFTNVDCEGENFYLAKNLNLGHDERSFLSTRTESEDEEGLYSVRHNSLGDDTKISVLCPLADVDCEVDGDLQPARHTSFDLQPSKHTSLGVNNEI</sequence>
<evidence type="ECO:0000256" key="1">
    <source>
        <dbReference type="SAM" id="MobiDB-lite"/>
    </source>
</evidence>
<feature type="region of interest" description="Disordered" evidence="1">
    <location>
        <begin position="1"/>
        <end position="42"/>
    </location>
</feature>
<organism evidence="2 3">
    <name type="scientific">Elysia chlorotica</name>
    <name type="common">Eastern emerald elysia</name>
    <name type="synonym">Sea slug</name>
    <dbReference type="NCBI Taxonomy" id="188477"/>
    <lineage>
        <taxon>Eukaryota</taxon>
        <taxon>Metazoa</taxon>
        <taxon>Spiralia</taxon>
        <taxon>Lophotrochozoa</taxon>
        <taxon>Mollusca</taxon>
        <taxon>Gastropoda</taxon>
        <taxon>Heterobranchia</taxon>
        <taxon>Euthyneura</taxon>
        <taxon>Panpulmonata</taxon>
        <taxon>Sacoglossa</taxon>
        <taxon>Placobranchoidea</taxon>
        <taxon>Plakobranchidae</taxon>
        <taxon>Elysia</taxon>
    </lineage>
</organism>
<feature type="region of interest" description="Disordered" evidence="1">
    <location>
        <begin position="183"/>
        <end position="202"/>
    </location>
</feature>